<reference evidence="1 2" key="1">
    <citation type="submission" date="2023-07" db="EMBL/GenBank/DDBJ databases">
        <title>Sorghum-associated microbial communities from plants grown in Nebraska, USA.</title>
        <authorList>
            <person name="Schachtman D."/>
        </authorList>
    </citation>
    <scope>NUCLEOTIDE SEQUENCE [LARGE SCALE GENOMIC DNA]</scope>
    <source>
        <strain evidence="1 2">DS1307</strain>
    </source>
</reference>
<keyword evidence="2" id="KW-1185">Reference proteome</keyword>
<dbReference type="EMBL" id="JAUSRF010000030">
    <property type="protein sequence ID" value="MDP9840607.1"/>
    <property type="molecule type" value="Genomic_DNA"/>
</dbReference>
<protein>
    <submittedName>
        <fullName evidence="1">Uncharacterized protein</fullName>
    </submittedName>
</protein>
<dbReference type="Proteomes" id="UP001241472">
    <property type="component" value="Unassembled WGS sequence"/>
</dbReference>
<sequence length="127" mass="14468">MTPAPKEVRDRLHAQYLKSEMYYEIAEARSEGEAIIDIARRLGVSVSSASKMSRQIAWMVERRDNRPLPIGLTTQAAIAIEDEFGIWPTDDDKLFVERNASRISNSVEGKRAIMAEIGAWLLYQQDR</sequence>
<evidence type="ECO:0000313" key="2">
    <source>
        <dbReference type="Proteomes" id="UP001241472"/>
    </source>
</evidence>
<accession>A0ABT9Q1P5</accession>
<gene>
    <name evidence="1" type="ORF">J2T09_005395</name>
</gene>
<name>A0ABT9Q1P5_9HYPH</name>
<proteinExistence type="predicted"/>
<organism evidence="1 2">
    <name type="scientific">Neorhizobium huautlense</name>
    <dbReference type="NCBI Taxonomy" id="67774"/>
    <lineage>
        <taxon>Bacteria</taxon>
        <taxon>Pseudomonadati</taxon>
        <taxon>Pseudomonadota</taxon>
        <taxon>Alphaproteobacteria</taxon>
        <taxon>Hyphomicrobiales</taxon>
        <taxon>Rhizobiaceae</taxon>
        <taxon>Rhizobium/Agrobacterium group</taxon>
        <taxon>Neorhizobium</taxon>
    </lineage>
</organism>
<evidence type="ECO:0000313" key="1">
    <source>
        <dbReference type="EMBL" id="MDP9840607.1"/>
    </source>
</evidence>
<comment type="caution">
    <text evidence="1">The sequence shown here is derived from an EMBL/GenBank/DDBJ whole genome shotgun (WGS) entry which is preliminary data.</text>
</comment>
<dbReference type="RefSeq" id="WP_306840107.1">
    <property type="nucleotide sequence ID" value="NZ_JAUSRF010000030.1"/>
</dbReference>